<dbReference type="AlphaFoldDB" id="A0AAW2D6Z2"/>
<dbReference type="InterPro" id="IPR023346">
    <property type="entry name" value="Lysozyme-like_dom_sf"/>
</dbReference>
<dbReference type="GO" id="GO:0008061">
    <property type="term" value="F:chitin binding"/>
    <property type="evidence" value="ECO:0007669"/>
    <property type="project" value="UniProtKB-KW"/>
</dbReference>
<dbReference type="InterPro" id="IPR000726">
    <property type="entry name" value="Glyco_hydro_19_cat"/>
</dbReference>
<dbReference type="GO" id="GO:0004568">
    <property type="term" value="F:chitinase activity"/>
    <property type="evidence" value="ECO:0007669"/>
    <property type="project" value="InterPro"/>
</dbReference>
<dbReference type="Gene3D" id="3.30.20.10">
    <property type="entry name" value="Endochitinase, domain 2"/>
    <property type="match status" value="1"/>
</dbReference>
<proteinExistence type="predicted"/>
<evidence type="ECO:0000313" key="3">
    <source>
        <dbReference type="EMBL" id="KAL0005552.1"/>
    </source>
</evidence>
<sequence length="348" mass="39448">MAWQGRYRPLFELHQAYSAKKKKETPPSTKMEYKWCVLLTTVLILLVFVNCVKLSLAIKGPVPPSAPYQSCPWCNRYTRQCCVEGVVSDYFRSSQFENMFSNRNSLEAHAKGFWNYHSFISAAAHYQPHGFGITYINQSFFGSKEVAAFLAHVGTKTSCGYKVATKEPLAWGLCHNKELNSNTYNYCDKRYENTYPCASGAAYYGRGPLPIYWNYNYGKVSEELKVDLLNHPEYIEQNATLAFQVAIWRWITPFKENQPSAHEAFIGTWKPTKTDILAKRVPGFGTTMNVLYGDLVCGQGHNECMNNIISHYLYYLDLMGIGQEEAGSHEVLSCDKQAAFIPSSSSPP</sequence>
<accession>A0AAW2D6Z2</accession>
<organism evidence="3 4">
    <name type="scientific">Lithocarpus litseifolius</name>
    <dbReference type="NCBI Taxonomy" id="425828"/>
    <lineage>
        <taxon>Eukaryota</taxon>
        <taxon>Viridiplantae</taxon>
        <taxon>Streptophyta</taxon>
        <taxon>Embryophyta</taxon>
        <taxon>Tracheophyta</taxon>
        <taxon>Spermatophyta</taxon>
        <taxon>Magnoliopsida</taxon>
        <taxon>eudicotyledons</taxon>
        <taxon>Gunneridae</taxon>
        <taxon>Pentapetalae</taxon>
        <taxon>rosids</taxon>
        <taxon>fabids</taxon>
        <taxon>Fagales</taxon>
        <taxon>Fagaceae</taxon>
        <taxon>Lithocarpus</taxon>
    </lineage>
</organism>
<keyword evidence="4" id="KW-1185">Reference proteome</keyword>
<evidence type="ECO:0000256" key="1">
    <source>
        <dbReference type="ARBA" id="ARBA00022669"/>
    </source>
</evidence>
<dbReference type="EMBL" id="JAZDWU010000004">
    <property type="protein sequence ID" value="KAL0005552.1"/>
    <property type="molecule type" value="Genomic_DNA"/>
</dbReference>
<comment type="caution">
    <text evidence="3">The sequence shown here is derived from an EMBL/GenBank/DDBJ whole genome shotgun (WGS) entry which is preliminary data.</text>
</comment>
<evidence type="ECO:0000259" key="2">
    <source>
        <dbReference type="Pfam" id="PF00182"/>
    </source>
</evidence>
<dbReference type="Proteomes" id="UP001459277">
    <property type="component" value="Unassembled WGS sequence"/>
</dbReference>
<dbReference type="GO" id="GO:0006032">
    <property type="term" value="P:chitin catabolic process"/>
    <property type="evidence" value="ECO:0007669"/>
    <property type="project" value="InterPro"/>
</dbReference>
<dbReference type="PANTHER" id="PTHR22595">
    <property type="entry name" value="CHITINASE-RELATED"/>
    <property type="match status" value="1"/>
</dbReference>
<dbReference type="CDD" id="cd00325">
    <property type="entry name" value="chitinase_GH19"/>
    <property type="match status" value="1"/>
</dbReference>
<protein>
    <recommendedName>
        <fullName evidence="2">Glycoside hydrolase family 19 catalytic domain-containing protein</fullName>
    </recommendedName>
</protein>
<evidence type="ECO:0000313" key="4">
    <source>
        <dbReference type="Proteomes" id="UP001459277"/>
    </source>
</evidence>
<dbReference type="PANTHER" id="PTHR22595:SF96">
    <property type="entry name" value="CHITINASE"/>
    <property type="match status" value="1"/>
</dbReference>
<dbReference type="Gene3D" id="1.10.530.10">
    <property type="match status" value="1"/>
</dbReference>
<keyword evidence="1" id="KW-0147">Chitin-binding</keyword>
<dbReference type="Pfam" id="PF00182">
    <property type="entry name" value="Glyco_hydro_19"/>
    <property type="match status" value="1"/>
</dbReference>
<reference evidence="3 4" key="1">
    <citation type="submission" date="2024-01" db="EMBL/GenBank/DDBJ databases">
        <title>A telomere-to-telomere, gap-free genome of sweet tea (Lithocarpus litseifolius).</title>
        <authorList>
            <person name="Zhou J."/>
        </authorList>
    </citation>
    <scope>NUCLEOTIDE SEQUENCE [LARGE SCALE GENOMIC DNA]</scope>
    <source>
        <strain evidence="3">Zhou-2022a</strain>
        <tissue evidence="3">Leaf</tissue>
    </source>
</reference>
<name>A0AAW2D6Z2_9ROSI</name>
<feature type="domain" description="Glycoside hydrolase family 19 catalytic" evidence="2">
    <location>
        <begin position="93"/>
        <end position="324"/>
    </location>
</feature>
<dbReference type="SUPFAM" id="SSF53955">
    <property type="entry name" value="Lysozyme-like"/>
    <property type="match status" value="1"/>
</dbReference>
<dbReference type="GO" id="GO:0016998">
    <property type="term" value="P:cell wall macromolecule catabolic process"/>
    <property type="evidence" value="ECO:0007669"/>
    <property type="project" value="InterPro"/>
</dbReference>
<gene>
    <name evidence="3" type="ORF">SO802_013113</name>
</gene>